<dbReference type="SUPFAM" id="SSF51905">
    <property type="entry name" value="FAD/NAD(P)-binding domain"/>
    <property type="match status" value="1"/>
</dbReference>
<feature type="domain" description="FAD-binding" evidence="6">
    <location>
        <begin position="8"/>
        <end position="353"/>
    </location>
</feature>
<dbReference type="PANTHER" id="PTHR13789">
    <property type="entry name" value="MONOOXYGENASE"/>
    <property type="match status" value="1"/>
</dbReference>
<dbReference type="PRINTS" id="PR00420">
    <property type="entry name" value="RNGMNOXGNASE"/>
</dbReference>
<evidence type="ECO:0000313" key="7">
    <source>
        <dbReference type="EMBL" id="OOF96872.1"/>
    </source>
</evidence>
<evidence type="ECO:0000256" key="2">
    <source>
        <dbReference type="ARBA" id="ARBA00022630"/>
    </source>
</evidence>
<name>A0A1R3RQW8_ASPC5</name>
<accession>A0A1R3RQW8</accession>
<evidence type="ECO:0000256" key="1">
    <source>
        <dbReference type="ARBA" id="ARBA00007992"/>
    </source>
</evidence>
<dbReference type="Gene3D" id="3.50.50.60">
    <property type="entry name" value="FAD/NAD(P)-binding domain"/>
    <property type="match status" value="1"/>
</dbReference>
<dbReference type="Pfam" id="PF01494">
    <property type="entry name" value="FAD_binding_3"/>
    <property type="match status" value="1"/>
</dbReference>
<dbReference type="InterPro" id="IPR002938">
    <property type="entry name" value="FAD-bd"/>
</dbReference>
<evidence type="ECO:0000256" key="5">
    <source>
        <dbReference type="ARBA" id="ARBA00023033"/>
    </source>
</evidence>
<dbReference type="EMBL" id="KV907498">
    <property type="protein sequence ID" value="OOF96872.1"/>
    <property type="molecule type" value="Genomic_DNA"/>
</dbReference>
<dbReference type="InterPro" id="IPR050493">
    <property type="entry name" value="FAD-dep_Monooxygenase_BioMet"/>
</dbReference>
<gene>
    <name evidence="7" type="ORF">ASPCADRAFT_145696</name>
</gene>
<keyword evidence="8" id="KW-1185">Reference proteome</keyword>
<protein>
    <recommendedName>
        <fullName evidence="6">FAD-binding domain-containing protein</fullName>
    </recommendedName>
</protein>
<dbReference type="AlphaFoldDB" id="A0A1R3RQW8"/>
<dbReference type="GO" id="GO:0071949">
    <property type="term" value="F:FAD binding"/>
    <property type="evidence" value="ECO:0007669"/>
    <property type="project" value="InterPro"/>
</dbReference>
<reference evidence="8" key="1">
    <citation type="journal article" date="2017" name="Genome Biol.">
        <title>Comparative genomics reveals high biological diversity and specific adaptations in the industrially and medically important fungal genus Aspergillus.</title>
        <authorList>
            <person name="de Vries R.P."/>
            <person name="Riley R."/>
            <person name="Wiebenga A."/>
            <person name="Aguilar-Osorio G."/>
            <person name="Amillis S."/>
            <person name="Uchima C.A."/>
            <person name="Anderluh G."/>
            <person name="Asadollahi M."/>
            <person name="Askin M."/>
            <person name="Barry K."/>
            <person name="Battaglia E."/>
            <person name="Bayram O."/>
            <person name="Benocci T."/>
            <person name="Braus-Stromeyer S.A."/>
            <person name="Caldana C."/>
            <person name="Canovas D."/>
            <person name="Cerqueira G.C."/>
            <person name="Chen F."/>
            <person name="Chen W."/>
            <person name="Choi C."/>
            <person name="Clum A."/>
            <person name="Dos Santos R.A."/>
            <person name="Damasio A.R."/>
            <person name="Diallinas G."/>
            <person name="Emri T."/>
            <person name="Fekete E."/>
            <person name="Flipphi M."/>
            <person name="Freyberg S."/>
            <person name="Gallo A."/>
            <person name="Gournas C."/>
            <person name="Habgood R."/>
            <person name="Hainaut M."/>
            <person name="Harispe M.L."/>
            <person name="Henrissat B."/>
            <person name="Hilden K.S."/>
            <person name="Hope R."/>
            <person name="Hossain A."/>
            <person name="Karabika E."/>
            <person name="Karaffa L."/>
            <person name="Karanyi Z."/>
            <person name="Krasevec N."/>
            <person name="Kuo A."/>
            <person name="Kusch H."/>
            <person name="LaButti K."/>
            <person name="Lagendijk E.L."/>
            <person name="Lapidus A."/>
            <person name="Levasseur A."/>
            <person name="Lindquist E."/>
            <person name="Lipzen A."/>
            <person name="Logrieco A.F."/>
            <person name="MacCabe A."/>
            <person name="Maekelae M.R."/>
            <person name="Malavazi I."/>
            <person name="Melin P."/>
            <person name="Meyer V."/>
            <person name="Mielnichuk N."/>
            <person name="Miskei M."/>
            <person name="Molnar A.P."/>
            <person name="Mule G."/>
            <person name="Ngan C.Y."/>
            <person name="Orejas M."/>
            <person name="Orosz E."/>
            <person name="Ouedraogo J.P."/>
            <person name="Overkamp K.M."/>
            <person name="Park H.-S."/>
            <person name="Perrone G."/>
            <person name="Piumi F."/>
            <person name="Punt P.J."/>
            <person name="Ram A.F."/>
            <person name="Ramon A."/>
            <person name="Rauscher S."/>
            <person name="Record E."/>
            <person name="Riano-Pachon D.M."/>
            <person name="Robert V."/>
            <person name="Roehrig J."/>
            <person name="Ruller R."/>
            <person name="Salamov A."/>
            <person name="Salih N.S."/>
            <person name="Samson R.A."/>
            <person name="Sandor E."/>
            <person name="Sanguinetti M."/>
            <person name="Schuetze T."/>
            <person name="Sepcic K."/>
            <person name="Shelest E."/>
            <person name="Sherlock G."/>
            <person name="Sophianopoulou V."/>
            <person name="Squina F.M."/>
            <person name="Sun H."/>
            <person name="Susca A."/>
            <person name="Todd R.B."/>
            <person name="Tsang A."/>
            <person name="Unkles S.E."/>
            <person name="van de Wiele N."/>
            <person name="van Rossen-Uffink D."/>
            <person name="Oliveira J.V."/>
            <person name="Vesth T.C."/>
            <person name="Visser J."/>
            <person name="Yu J.-H."/>
            <person name="Zhou M."/>
            <person name="Andersen M.R."/>
            <person name="Archer D.B."/>
            <person name="Baker S.E."/>
            <person name="Benoit I."/>
            <person name="Brakhage A.A."/>
            <person name="Braus G.H."/>
            <person name="Fischer R."/>
            <person name="Frisvad J.C."/>
            <person name="Goldman G.H."/>
            <person name="Houbraken J."/>
            <person name="Oakley B."/>
            <person name="Pocsi I."/>
            <person name="Scazzocchio C."/>
            <person name="Seiboth B."/>
            <person name="vanKuyk P.A."/>
            <person name="Wortman J."/>
            <person name="Dyer P.S."/>
            <person name="Grigoriev I.V."/>
        </authorList>
    </citation>
    <scope>NUCLEOTIDE SEQUENCE [LARGE SCALE GENOMIC DNA]</scope>
    <source>
        <strain evidence="8">ITEM 5010</strain>
    </source>
</reference>
<dbReference type="VEuPathDB" id="FungiDB:ASPCADRAFT_145696"/>
<evidence type="ECO:0000259" key="6">
    <source>
        <dbReference type="Pfam" id="PF01494"/>
    </source>
</evidence>
<dbReference type="STRING" id="602072.A0A1R3RQW8"/>
<sequence length="421" mass="46722">MSPRLETLDILIVGAGLGGLFASLALRQDGHRVTLLDSSAEFKEAGAGIRIPPNSSRLLRRWGIDVDGLKKSTCRRYHFVRWESGATIAKIPFDDIEERHGAPYYMVHRADLHASLLTAAIRAGVAIHHHQLVTSYDFSLPKAITADSTEWTADLIICADGIKSTARPLLTGQPDRPRDTGDVAYRILLPGQDLLADPDLADLITDPATTSWCGPDAHLVGYPIRDGELYNIVVCATSQGETTDETWVVEGDNAELCARFSAWEPRVQKLCRLTKSFMKWRLCDLPVLSTWVHASGKACLLGDSCHPMLPYLAQGAAQAAEDAATIRKVLVRGTEVASALKRYETIRSPRASLIQSKTREHQYILHIGDGSEQRRRDEVMRQDSSASPIFWGHQLRRDWLFGYDAEKMDIDSKPDVTKSIL</sequence>
<proteinExistence type="inferred from homology"/>
<dbReference type="GO" id="GO:0004497">
    <property type="term" value="F:monooxygenase activity"/>
    <property type="evidence" value="ECO:0007669"/>
    <property type="project" value="UniProtKB-KW"/>
</dbReference>
<evidence type="ECO:0000256" key="4">
    <source>
        <dbReference type="ARBA" id="ARBA00023002"/>
    </source>
</evidence>
<evidence type="ECO:0000313" key="8">
    <source>
        <dbReference type="Proteomes" id="UP000188318"/>
    </source>
</evidence>
<organism evidence="7 8">
    <name type="scientific">Aspergillus carbonarius (strain ITEM 5010)</name>
    <dbReference type="NCBI Taxonomy" id="602072"/>
    <lineage>
        <taxon>Eukaryota</taxon>
        <taxon>Fungi</taxon>
        <taxon>Dikarya</taxon>
        <taxon>Ascomycota</taxon>
        <taxon>Pezizomycotina</taxon>
        <taxon>Eurotiomycetes</taxon>
        <taxon>Eurotiomycetidae</taxon>
        <taxon>Eurotiales</taxon>
        <taxon>Aspergillaceae</taxon>
        <taxon>Aspergillus</taxon>
        <taxon>Aspergillus subgen. Circumdati</taxon>
    </lineage>
</organism>
<dbReference type="OrthoDB" id="16820at2759"/>
<evidence type="ECO:0000256" key="3">
    <source>
        <dbReference type="ARBA" id="ARBA00022827"/>
    </source>
</evidence>
<dbReference type="PANTHER" id="PTHR13789:SF147">
    <property type="entry name" value="PUTATIVE (AFU_ORTHOLOGUE AFUA_2G01950)-RELATED"/>
    <property type="match status" value="1"/>
</dbReference>
<keyword evidence="3" id="KW-0274">FAD</keyword>
<dbReference type="InterPro" id="IPR036188">
    <property type="entry name" value="FAD/NAD-bd_sf"/>
</dbReference>
<keyword evidence="2" id="KW-0285">Flavoprotein</keyword>
<dbReference type="Proteomes" id="UP000188318">
    <property type="component" value="Unassembled WGS sequence"/>
</dbReference>
<keyword evidence="5" id="KW-0503">Monooxygenase</keyword>
<keyword evidence="4" id="KW-0560">Oxidoreductase</keyword>
<comment type="similarity">
    <text evidence="1">Belongs to the paxM FAD-dependent monooxygenase family.</text>
</comment>
<dbReference type="OMA" id="WRLCDLP"/>
<dbReference type="SUPFAM" id="SSF54373">
    <property type="entry name" value="FAD-linked reductases, C-terminal domain"/>
    <property type="match status" value="1"/>
</dbReference>